<dbReference type="Pfam" id="PF25597">
    <property type="entry name" value="SH3_retrovirus"/>
    <property type="match status" value="1"/>
</dbReference>
<sequence length="795" mass="90634">MQKPYYRRCDFTMAGFADALRPDKFSSVHFKRWQIRVTLWLMAMKCFWVSTGKPEGILTADQQKQFEEATTLFVGCILSVLGDRLVEVARGSTVLMGNGSHASVYGVGTVDLKFTSGKIVQLKNVQHVPFIDRNLVNGSRLTRDGFKLVFECNKVVVSKHGYFIGKGWKRYFMTLIDDATRFCYVYLLKTKDEALDYFKIYKAEVENQLDRKIKRLRSDRGGEFFSNECDLFCDEHGIIHERTPPYSPESNGIAERKNRTLVDLVNAMLDTAGLPKAWWGEALLTSNHVLNRVPNRNKDKTPYGIWIGRKPSLSYLRTWGCLVKVNVPITKKRKLGPKTVDCVFLGYAHHSIAYRFLIVKSEVPDMHVGTIMESRDATFFESFFPMKDIHSSSSQPSEVIPSSITPPEQTEHTHEYVTEEDVSEAPRRSKRQRTAKSFGDDFTVYLVDDTPKSISEAYASPDADYWKEASDPMGVNLWGCKWVFKKKLRPDGTIEKYKARLVAKGYTQKEGEDFFDTYSPIARLTTIRVLLSLAASLGLLVHQMDVKTGFLNGELNEEIYMDQPDGFVVEGQEGKVCKLLKSLYGLKQAPKQWHEKFDKTLTSAGFAVNEADKCVYYCHGGGEGVILCLYVDDILIFRTNLEVINEVKSFLSQNFDMKDLGVADVILNIKLNRGENEITLLQSHYVEKILNHFGYIDSKPSPTPYDLSLLLRKNKRIARNQLEYSQIIGSLMYLASATRPDISFAVSKLSRFTSNPGDDHWRALERVMRYLKGTMELGLHYTRYPAVLEGYSESN</sequence>
<dbReference type="Gramene" id="ORGLA10G0161100.1">
    <property type="protein sequence ID" value="ORGLA10G0161100.1"/>
    <property type="gene ID" value="ORGLA10G0161100"/>
</dbReference>
<dbReference type="InterPro" id="IPR012337">
    <property type="entry name" value="RNaseH-like_sf"/>
</dbReference>
<dbReference type="Proteomes" id="UP000007306">
    <property type="component" value="Unassembled WGS sequence"/>
</dbReference>
<dbReference type="GO" id="GO:0004190">
    <property type="term" value="F:aspartic-type endopeptidase activity"/>
    <property type="evidence" value="ECO:0007669"/>
    <property type="project" value="UniProtKB-KW"/>
</dbReference>
<evidence type="ECO:0000256" key="3">
    <source>
        <dbReference type="ARBA" id="ARBA00022750"/>
    </source>
</evidence>
<evidence type="ECO:0000313" key="7">
    <source>
        <dbReference type="EnsemblPlants" id="ORGLA10G0161100.1"/>
    </source>
</evidence>
<evidence type="ECO:0000313" key="8">
    <source>
        <dbReference type="Proteomes" id="UP000007306"/>
    </source>
</evidence>
<dbReference type="Pfam" id="PF07727">
    <property type="entry name" value="RVT_2"/>
    <property type="match status" value="1"/>
</dbReference>
<evidence type="ECO:0000256" key="5">
    <source>
        <dbReference type="SAM" id="MobiDB-lite"/>
    </source>
</evidence>
<dbReference type="HOGENOM" id="CLU_001650_15_4_1"/>
<feature type="compositionally biased region" description="Low complexity" evidence="5">
    <location>
        <begin position="391"/>
        <end position="403"/>
    </location>
</feature>
<dbReference type="InterPro" id="IPR036397">
    <property type="entry name" value="RNaseH_sf"/>
</dbReference>
<keyword evidence="1" id="KW-0645">Protease</keyword>
<keyword evidence="8" id="KW-1185">Reference proteome</keyword>
<dbReference type="Pfam" id="PF22936">
    <property type="entry name" value="Pol_BBD"/>
    <property type="match status" value="1"/>
</dbReference>
<reference evidence="8" key="2">
    <citation type="submission" date="2018-04" db="EMBL/GenBank/DDBJ databases">
        <title>OglaRS2 (Oryza glaberrima Reference Sequence Version 2).</title>
        <authorList>
            <person name="Zhang J."/>
            <person name="Kudrna D."/>
            <person name="Lee S."/>
            <person name="Talag J."/>
            <person name="Rajasekar S."/>
            <person name="Wing R.A."/>
        </authorList>
    </citation>
    <scope>NUCLEOTIDE SEQUENCE [LARGE SCALE GENOMIC DNA]</scope>
    <source>
        <strain evidence="8">cv. IRGC 96717</strain>
    </source>
</reference>
<name>I1QWM8_ORYGL</name>
<evidence type="ECO:0000256" key="2">
    <source>
        <dbReference type="ARBA" id="ARBA00022723"/>
    </source>
</evidence>
<dbReference type="Gene3D" id="3.30.420.10">
    <property type="entry name" value="Ribonuclease H-like superfamily/Ribonuclease H"/>
    <property type="match status" value="1"/>
</dbReference>
<feature type="domain" description="Integrase catalytic" evidence="6">
    <location>
        <begin position="125"/>
        <end position="310"/>
    </location>
</feature>
<dbReference type="InterPro" id="IPR054722">
    <property type="entry name" value="PolX-like_BBD"/>
</dbReference>
<dbReference type="InterPro" id="IPR039537">
    <property type="entry name" value="Retrotran_Ty1/copia-like"/>
</dbReference>
<dbReference type="GO" id="GO:0046872">
    <property type="term" value="F:metal ion binding"/>
    <property type="evidence" value="ECO:0007669"/>
    <property type="project" value="UniProtKB-KW"/>
</dbReference>
<dbReference type="OMA" id="AYNETAD"/>
<keyword evidence="3" id="KW-0064">Aspartyl protease</keyword>
<dbReference type="SUPFAM" id="SSF53098">
    <property type="entry name" value="Ribonuclease H-like"/>
    <property type="match status" value="1"/>
</dbReference>
<dbReference type="InterPro" id="IPR001584">
    <property type="entry name" value="Integrase_cat-core"/>
</dbReference>
<dbReference type="Pfam" id="PF00665">
    <property type="entry name" value="rve"/>
    <property type="match status" value="1"/>
</dbReference>
<accession>I1QWM8</accession>
<feature type="region of interest" description="Disordered" evidence="5">
    <location>
        <begin position="391"/>
        <end position="434"/>
    </location>
</feature>
<keyword evidence="2" id="KW-0479">Metal-binding</keyword>
<evidence type="ECO:0000256" key="1">
    <source>
        <dbReference type="ARBA" id="ARBA00022670"/>
    </source>
</evidence>
<dbReference type="GO" id="GO:0003676">
    <property type="term" value="F:nucleic acid binding"/>
    <property type="evidence" value="ECO:0007669"/>
    <property type="project" value="InterPro"/>
</dbReference>
<dbReference type="InterPro" id="IPR057670">
    <property type="entry name" value="SH3_retrovirus"/>
</dbReference>
<dbReference type="GO" id="GO:0006508">
    <property type="term" value="P:proteolysis"/>
    <property type="evidence" value="ECO:0007669"/>
    <property type="project" value="UniProtKB-KW"/>
</dbReference>
<dbReference type="InterPro" id="IPR043502">
    <property type="entry name" value="DNA/RNA_pol_sf"/>
</dbReference>
<evidence type="ECO:0000259" key="6">
    <source>
        <dbReference type="PROSITE" id="PS50994"/>
    </source>
</evidence>
<organism evidence="7 8">
    <name type="scientific">Oryza glaberrima</name>
    <name type="common">African rice</name>
    <dbReference type="NCBI Taxonomy" id="4538"/>
    <lineage>
        <taxon>Eukaryota</taxon>
        <taxon>Viridiplantae</taxon>
        <taxon>Streptophyta</taxon>
        <taxon>Embryophyta</taxon>
        <taxon>Tracheophyta</taxon>
        <taxon>Spermatophyta</taxon>
        <taxon>Magnoliopsida</taxon>
        <taxon>Liliopsida</taxon>
        <taxon>Poales</taxon>
        <taxon>Poaceae</taxon>
        <taxon>BOP clade</taxon>
        <taxon>Oryzoideae</taxon>
        <taxon>Oryzeae</taxon>
        <taxon>Oryzinae</taxon>
        <taxon>Oryza</taxon>
    </lineage>
</organism>
<dbReference type="InterPro" id="IPR013103">
    <property type="entry name" value="RVT_2"/>
</dbReference>
<proteinExistence type="predicted"/>
<dbReference type="GO" id="GO:0015074">
    <property type="term" value="P:DNA integration"/>
    <property type="evidence" value="ECO:0007669"/>
    <property type="project" value="InterPro"/>
</dbReference>
<evidence type="ECO:0000256" key="4">
    <source>
        <dbReference type="ARBA" id="ARBA00022801"/>
    </source>
</evidence>
<dbReference type="STRING" id="4538.I1QWM8"/>
<dbReference type="PANTHER" id="PTHR42648:SF20">
    <property type="entry name" value="RNA-DIRECTED DNA POLYMERASE"/>
    <property type="match status" value="1"/>
</dbReference>
<keyword evidence="4" id="KW-0378">Hydrolase</keyword>
<dbReference type="EnsemblPlants" id="ORGLA10G0161100.1">
    <property type="protein sequence ID" value="ORGLA10G0161100.1"/>
    <property type="gene ID" value="ORGLA10G0161100"/>
</dbReference>
<dbReference type="eggNOG" id="KOG0017">
    <property type="taxonomic scope" value="Eukaryota"/>
</dbReference>
<reference evidence="7" key="1">
    <citation type="submission" date="2015-06" db="UniProtKB">
        <authorList>
            <consortium name="EnsemblPlants"/>
        </authorList>
    </citation>
    <scope>IDENTIFICATION</scope>
</reference>
<dbReference type="AlphaFoldDB" id="I1QWM8"/>
<dbReference type="PANTHER" id="PTHR42648">
    <property type="entry name" value="TRANSPOSASE, PUTATIVE-RELATED"/>
    <property type="match status" value="1"/>
</dbReference>
<protein>
    <recommendedName>
        <fullName evidence="6">Integrase catalytic domain-containing protein</fullName>
    </recommendedName>
</protein>
<dbReference type="SUPFAM" id="SSF56672">
    <property type="entry name" value="DNA/RNA polymerases"/>
    <property type="match status" value="1"/>
</dbReference>
<dbReference type="PROSITE" id="PS50994">
    <property type="entry name" value="INTEGRASE"/>
    <property type="match status" value="1"/>
</dbReference>